<protein>
    <submittedName>
        <fullName evidence="2">Uncharacterized protein</fullName>
    </submittedName>
</protein>
<gene>
    <name evidence="2" type="ORF">BDFB_011028</name>
</gene>
<sequence length="99" mass="11743">MTNNNTIAITNQEKCNILAEHFREIHRKNSNNDTNEHKQIEKKAEKLINDKHQIDKTFLKQNYTTTYNDLRLSGMEPYVKNSLQAIRNFPKQMPKNNIK</sequence>
<proteinExistence type="predicted"/>
<keyword evidence="1" id="KW-0175">Coiled coil</keyword>
<dbReference type="AlphaFoldDB" id="A0A482V7C2"/>
<comment type="caution">
    <text evidence="2">The sequence shown here is derived from an EMBL/GenBank/DDBJ whole genome shotgun (WGS) entry which is preliminary data.</text>
</comment>
<evidence type="ECO:0000313" key="3">
    <source>
        <dbReference type="Proteomes" id="UP000292052"/>
    </source>
</evidence>
<feature type="coiled-coil region" evidence="1">
    <location>
        <begin position="30"/>
        <end position="57"/>
    </location>
</feature>
<name>A0A482V7C2_ASBVE</name>
<dbReference type="EMBL" id="QDEB01132232">
    <property type="protein sequence ID" value="RZB38985.1"/>
    <property type="molecule type" value="Genomic_DNA"/>
</dbReference>
<dbReference type="Proteomes" id="UP000292052">
    <property type="component" value="Unassembled WGS sequence"/>
</dbReference>
<organism evidence="2 3">
    <name type="scientific">Asbolus verrucosus</name>
    <name type="common">Desert ironclad beetle</name>
    <dbReference type="NCBI Taxonomy" id="1661398"/>
    <lineage>
        <taxon>Eukaryota</taxon>
        <taxon>Metazoa</taxon>
        <taxon>Ecdysozoa</taxon>
        <taxon>Arthropoda</taxon>
        <taxon>Hexapoda</taxon>
        <taxon>Insecta</taxon>
        <taxon>Pterygota</taxon>
        <taxon>Neoptera</taxon>
        <taxon>Endopterygota</taxon>
        <taxon>Coleoptera</taxon>
        <taxon>Polyphaga</taxon>
        <taxon>Cucujiformia</taxon>
        <taxon>Tenebrionidae</taxon>
        <taxon>Pimeliinae</taxon>
        <taxon>Asbolus</taxon>
    </lineage>
</organism>
<accession>A0A482V7C2</accession>
<keyword evidence="3" id="KW-1185">Reference proteome</keyword>
<evidence type="ECO:0000313" key="2">
    <source>
        <dbReference type="EMBL" id="RZB38985.1"/>
    </source>
</evidence>
<evidence type="ECO:0000256" key="1">
    <source>
        <dbReference type="SAM" id="Coils"/>
    </source>
</evidence>
<reference evidence="2 3" key="1">
    <citation type="submission" date="2017-03" db="EMBL/GenBank/DDBJ databases">
        <title>Genome of the blue death feigning beetle - Asbolus verrucosus.</title>
        <authorList>
            <person name="Rider S.D."/>
        </authorList>
    </citation>
    <scope>NUCLEOTIDE SEQUENCE [LARGE SCALE GENOMIC DNA]</scope>
    <source>
        <strain evidence="2">Butters</strain>
        <tissue evidence="2">Head and leg muscle</tissue>
    </source>
</reference>